<dbReference type="AlphaFoldDB" id="A0A2S2R8C0"/>
<dbReference type="EMBL" id="GGMS01017015">
    <property type="protein sequence ID" value="MBY86218.1"/>
    <property type="molecule type" value="Transcribed_RNA"/>
</dbReference>
<protein>
    <submittedName>
        <fullName evidence="2">Uncharacterized protein</fullName>
    </submittedName>
</protein>
<reference evidence="2" key="1">
    <citation type="submission" date="2018-04" db="EMBL/GenBank/DDBJ databases">
        <title>Transcriptome assembly of Sipha flava.</title>
        <authorList>
            <person name="Scully E.D."/>
            <person name="Geib S.M."/>
            <person name="Palmer N.A."/>
            <person name="Koch K."/>
            <person name="Bradshaw J."/>
            <person name="Heng-Moss T."/>
            <person name="Sarath G."/>
        </authorList>
    </citation>
    <scope>NUCLEOTIDE SEQUENCE</scope>
</reference>
<evidence type="ECO:0000313" key="2">
    <source>
        <dbReference type="EMBL" id="MBY86218.1"/>
    </source>
</evidence>
<feature type="region of interest" description="Disordered" evidence="1">
    <location>
        <begin position="169"/>
        <end position="205"/>
    </location>
</feature>
<proteinExistence type="predicted"/>
<organism evidence="2">
    <name type="scientific">Sipha flava</name>
    <name type="common">yellow sugarcane aphid</name>
    <dbReference type="NCBI Taxonomy" id="143950"/>
    <lineage>
        <taxon>Eukaryota</taxon>
        <taxon>Metazoa</taxon>
        <taxon>Ecdysozoa</taxon>
        <taxon>Arthropoda</taxon>
        <taxon>Hexapoda</taxon>
        <taxon>Insecta</taxon>
        <taxon>Pterygota</taxon>
        <taxon>Neoptera</taxon>
        <taxon>Paraneoptera</taxon>
        <taxon>Hemiptera</taxon>
        <taxon>Sternorrhyncha</taxon>
        <taxon>Aphidomorpha</taxon>
        <taxon>Aphidoidea</taxon>
        <taxon>Aphididae</taxon>
        <taxon>Sipha</taxon>
    </lineage>
</organism>
<gene>
    <name evidence="2" type="ORF">g.86519</name>
</gene>
<sequence>MIGFALIWRYGFNFRSISKTCACAACDRCTRCSLPAARCRRVRCDGRLPRHGHCDFFLFSLSFCFIVDMAFTEPNNIFAVTWTRRGGVAGLSPTPPPPPPVDDGPYPPHAPFRHLVGPLLFTSPPADRVGEPSGTRVFDEPFDIICVGRRREPTTMYVGRCSQIVIIDNEPDPNREQRSKGIRQPMRRCAEELENRKEKEIPSKM</sequence>
<feature type="compositionally biased region" description="Basic and acidic residues" evidence="1">
    <location>
        <begin position="188"/>
        <end position="205"/>
    </location>
</feature>
<name>A0A2S2R8C0_9HEMI</name>
<accession>A0A2S2R8C0</accession>
<evidence type="ECO:0000256" key="1">
    <source>
        <dbReference type="SAM" id="MobiDB-lite"/>
    </source>
</evidence>